<dbReference type="EMBL" id="FOLQ01000003">
    <property type="protein sequence ID" value="SFD10645.1"/>
    <property type="molecule type" value="Genomic_DNA"/>
</dbReference>
<keyword evidence="2" id="KW-0732">Signal</keyword>
<proteinExistence type="predicted"/>
<feature type="compositionally biased region" description="Low complexity" evidence="1">
    <location>
        <begin position="45"/>
        <end position="58"/>
    </location>
</feature>
<feature type="region of interest" description="Disordered" evidence="1">
    <location>
        <begin position="35"/>
        <end position="85"/>
    </location>
</feature>
<accession>A0A1I1PLD5</accession>
<protein>
    <submittedName>
        <fullName evidence="3">Uncharacterized protein</fullName>
    </submittedName>
</protein>
<feature type="signal peptide" evidence="2">
    <location>
        <begin position="1"/>
        <end position="27"/>
    </location>
</feature>
<dbReference type="AlphaFoldDB" id="A0A1I1PLD5"/>
<evidence type="ECO:0000256" key="2">
    <source>
        <dbReference type="SAM" id="SignalP"/>
    </source>
</evidence>
<organism evidence="3 4">
    <name type="scientific">Spirosoma endophyticum</name>
    <dbReference type="NCBI Taxonomy" id="662367"/>
    <lineage>
        <taxon>Bacteria</taxon>
        <taxon>Pseudomonadati</taxon>
        <taxon>Bacteroidota</taxon>
        <taxon>Cytophagia</taxon>
        <taxon>Cytophagales</taxon>
        <taxon>Cytophagaceae</taxon>
        <taxon>Spirosoma</taxon>
    </lineage>
</organism>
<feature type="chain" id="PRO_5011629562" evidence="2">
    <location>
        <begin position="28"/>
        <end position="111"/>
    </location>
</feature>
<keyword evidence="4" id="KW-1185">Reference proteome</keyword>
<gene>
    <name evidence="3" type="ORF">SAMN05216167_103334</name>
</gene>
<reference evidence="3 4" key="1">
    <citation type="submission" date="2016-10" db="EMBL/GenBank/DDBJ databases">
        <authorList>
            <person name="de Groot N.N."/>
        </authorList>
    </citation>
    <scope>NUCLEOTIDE SEQUENCE [LARGE SCALE GENOMIC DNA]</scope>
    <source>
        <strain evidence="3 4">DSM 26130</strain>
    </source>
</reference>
<dbReference type="Proteomes" id="UP000198598">
    <property type="component" value="Unassembled WGS sequence"/>
</dbReference>
<feature type="compositionally biased region" description="Polar residues" evidence="1">
    <location>
        <begin position="35"/>
        <end position="44"/>
    </location>
</feature>
<evidence type="ECO:0000256" key="1">
    <source>
        <dbReference type="SAM" id="MobiDB-lite"/>
    </source>
</evidence>
<name>A0A1I1PLD5_9BACT</name>
<evidence type="ECO:0000313" key="4">
    <source>
        <dbReference type="Proteomes" id="UP000198598"/>
    </source>
</evidence>
<sequence length="111" mass="11927">MPINKAMGFLVPSLLTTGLFVSSATMAMPLQNTVPTVPKSSQEVTVSSRTSSGSLTKSPALARNTTAKPEPVVTATSTTPKVQDKKTIGRCWKRLMNMVREINHAHTSKSK</sequence>
<evidence type="ECO:0000313" key="3">
    <source>
        <dbReference type="EMBL" id="SFD10645.1"/>
    </source>
</evidence>